<protein>
    <submittedName>
        <fullName evidence="2">Uncharacterized protein</fullName>
    </submittedName>
</protein>
<accession>A0A0G1GTP0</accession>
<evidence type="ECO:0000256" key="1">
    <source>
        <dbReference type="SAM" id="SignalP"/>
    </source>
</evidence>
<organism evidence="2 3">
    <name type="scientific">Candidatus Gottesmanbacteria bacterium GW2011_GWB1_44_11c</name>
    <dbReference type="NCBI Taxonomy" id="1618447"/>
    <lineage>
        <taxon>Bacteria</taxon>
        <taxon>Candidatus Gottesmaniibacteriota</taxon>
    </lineage>
</organism>
<proteinExistence type="predicted"/>
<dbReference type="EMBL" id="LCHM01000010">
    <property type="protein sequence ID" value="KKT38466.1"/>
    <property type="molecule type" value="Genomic_DNA"/>
</dbReference>
<feature type="chain" id="PRO_5002537476" evidence="1">
    <location>
        <begin position="29"/>
        <end position="159"/>
    </location>
</feature>
<sequence>MKKQYSIFAFLFLMLGLAVVGVRTPVQAASPRTTTTWAATGEGGVDVVPYVRVDKKALFVDFENFNNTIDHVYYNLNYNRRDNGIKGGVEGSFFPSVAAYSGSYNGKNYIRRELIFGTCSQGVCVYHPAKDVVLTVKTYIKDGKVAQYTKVLSFPQDQF</sequence>
<evidence type="ECO:0000313" key="3">
    <source>
        <dbReference type="Proteomes" id="UP000034617"/>
    </source>
</evidence>
<reference evidence="2 3" key="1">
    <citation type="journal article" date="2015" name="Nature">
        <title>rRNA introns, odd ribosomes, and small enigmatic genomes across a large radiation of phyla.</title>
        <authorList>
            <person name="Brown C.T."/>
            <person name="Hug L.A."/>
            <person name="Thomas B.C."/>
            <person name="Sharon I."/>
            <person name="Castelle C.J."/>
            <person name="Singh A."/>
            <person name="Wilkins M.J."/>
            <person name="Williams K.H."/>
            <person name="Banfield J.F."/>
        </authorList>
    </citation>
    <scope>NUCLEOTIDE SEQUENCE [LARGE SCALE GENOMIC DNA]</scope>
</reference>
<gene>
    <name evidence="2" type="ORF">UW22_C0010G0002</name>
</gene>
<keyword evidence="1" id="KW-0732">Signal</keyword>
<feature type="signal peptide" evidence="1">
    <location>
        <begin position="1"/>
        <end position="28"/>
    </location>
</feature>
<name>A0A0G1GTP0_9BACT</name>
<evidence type="ECO:0000313" key="2">
    <source>
        <dbReference type="EMBL" id="KKT38466.1"/>
    </source>
</evidence>
<dbReference type="AlphaFoldDB" id="A0A0G1GTP0"/>
<dbReference type="Proteomes" id="UP000034617">
    <property type="component" value="Unassembled WGS sequence"/>
</dbReference>
<comment type="caution">
    <text evidence="2">The sequence shown here is derived from an EMBL/GenBank/DDBJ whole genome shotgun (WGS) entry which is preliminary data.</text>
</comment>